<dbReference type="EMBL" id="QUAH01000007">
    <property type="protein sequence ID" value="RFT15706.1"/>
    <property type="molecule type" value="Genomic_DNA"/>
</dbReference>
<evidence type="ECO:0000313" key="5">
    <source>
        <dbReference type="Proteomes" id="UP000257323"/>
    </source>
</evidence>
<dbReference type="InterPro" id="IPR048254">
    <property type="entry name" value="CDP_ALCOHOL_P_TRANSF_CS"/>
</dbReference>
<organism evidence="4 5">
    <name type="scientific">Candidatus Saccharicenans subterraneus</name>
    <dbReference type="NCBI Taxonomy" id="2508984"/>
    <lineage>
        <taxon>Bacteria</taxon>
        <taxon>Candidatus Aminicenantota</taxon>
        <taxon>Candidatus Aminicenantia</taxon>
        <taxon>Candidatus Aminicenantales</taxon>
        <taxon>Candidatus Saccharicenantaceae</taxon>
        <taxon>Candidatus Saccharicenans</taxon>
    </lineage>
</organism>
<dbReference type="GO" id="GO:0016020">
    <property type="term" value="C:membrane"/>
    <property type="evidence" value="ECO:0007669"/>
    <property type="project" value="InterPro"/>
</dbReference>
<dbReference type="InterPro" id="IPR043130">
    <property type="entry name" value="CDP-OH_PTrfase_TM_dom"/>
</dbReference>
<evidence type="ECO:0000256" key="3">
    <source>
        <dbReference type="SAM" id="Phobius"/>
    </source>
</evidence>
<name>A0A3E2BM69_9BACT</name>
<evidence type="ECO:0000256" key="1">
    <source>
        <dbReference type="ARBA" id="ARBA00022679"/>
    </source>
</evidence>
<accession>A0A3E2BM69</accession>
<proteinExistence type="inferred from homology"/>
<dbReference type="GO" id="GO:0016779">
    <property type="term" value="F:nucleotidyltransferase activity"/>
    <property type="evidence" value="ECO:0007669"/>
    <property type="project" value="UniProtKB-KW"/>
</dbReference>
<evidence type="ECO:0000313" key="4">
    <source>
        <dbReference type="EMBL" id="RFT15706.1"/>
    </source>
</evidence>
<sequence>MTGRKAVIILNQDGQKKMLGLSLRQRLILNASQAGWSEFWLFHPDRAEAQKAVFELSSDRRVLDRNIRFKVLSHDLFGSELLAPAGDNYLLFLEDNLVLDPAIFPRLADSLDGLDRPLVRVEVQGKEGPRQPCPGLLVVRSGARADLVLRQVLAGKALGQIEVGNDKDEASVILLSGFAVVVKDRKSFTRARNLLLQTARKPQDGVVSRLINRRISLFLTKYFLHLNIHPIAQSIVTLAVGLLSVFFVGYGRQLLVPGGILFELASIIDGCDGENARLTYRMTRTGQALDITADAVTFVSFFVALPVGLYRTYGEKIWLYLGAFALASMVTFYLQLINYARKTGLGYNIVAVVKEVEASRNLPQFQTAIDRLAASLAFIYRRDFFSTAAFILIVAGLARPAMVLAAVMAFLEALYFYFYSRRKMNPEPQRKGELQ</sequence>
<feature type="transmembrane region" description="Helical" evidence="3">
    <location>
        <begin position="222"/>
        <end position="248"/>
    </location>
</feature>
<keyword evidence="3" id="KW-1133">Transmembrane helix</keyword>
<protein>
    <submittedName>
        <fullName evidence="4">CTP:Inositol-1-phosphate cytidylyltransferase</fullName>
    </submittedName>
</protein>
<gene>
    <name evidence="4" type="ORF">OP8BY_0081</name>
</gene>
<dbReference type="Proteomes" id="UP000257323">
    <property type="component" value="Unassembled WGS sequence"/>
</dbReference>
<keyword evidence="3" id="KW-0812">Transmembrane</keyword>
<dbReference type="GO" id="GO:0008654">
    <property type="term" value="P:phospholipid biosynthetic process"/>
    <property type="evidence" value="ECO:0007669"/>
    <property type="project" value="InterPro"/>
</dbReference>
<keyword evidence="3" id="KW-0472">Membrane</keyword>
<dbReference type="GO" id="GO:0016780">
    <property type="term" value="F:phosphotransferase activity, for other substituted phosphate groups"/>
    <property type="evidence" value="ECO:0007669"/>
    <property type="project" value="InterPro"/>
</dbReference>
<reference evidence="4 5" key="1">
    <citation type="submission" date="2018-08" db="EMBL/GenBank/DDBJ databases">
        <title>Genome analysis of the thermophilic bacterium of the candidate phylum Aminicenantes from deep subsurface aquifer revealed its physiology and ecological role.</title>
        <authorList>
            <person name="Kadnikov V.V."/>
            <person name="Mardanov A.V."/>
            <person name="Beletsky A.V."/>
            <person name="Karnachuk O.V."/>
            <person name="Ravin N.V."/>
        </authorList>
    </citation>
    <scope>NUCLEOTIDE SEQUENCE [LARGE SCALE GENOMIC DNA]</scope>
    <source>
        <strain evidence="4">BY38</strain>
    </source>
</reference>
<dbReference type="Pfam" id="PF01066">
    <property type="entry name" value="CDP-OH_P_transf"/>
    <property type="match status" value="1"/>
</dbReference>
<comment type="similarity">
    <text evidence="2">Belongs to the CDP-alcohol phosphatidyltransferase class-I family.</text>
</comment>
<feature type="transmembrane region" description="Helical" evidence="3">
    <location>
        <begin position="317"/>
        <end position="336"/>
    </location>
</feature>
<evidence type="ECO:0000256" key="2">
    <source>
        <dbReference type="RuleBase" id="RU003750"/>
    </source>
</evidence>
<comment type="caution">
    <text evidence="4">The sequence shown here is derived from an EMBL/GenBank/DDBJ whole genome shotgun (WGS) entry which is preliminary data.</text>
</comment>
<dbReference type="Gene3D" id="1.20.120.1760">
    <property type="match status" value="1"/>
</dbReference>
<keyword evidence="1 2" id="KW-0808">Transferase</keyword>
<dbReference type="InterPro" id="IPR000462">
    <property type="entry name" value="CDP-OH_P_trans"/>
</dbReference>
<dbReference type="PROSITE" id="PS00379">
    <property type="entry name" value="CDP_ALCOHOL_P_TRANSF"/>
    <property type="match status" value="1"/>
</dbReference>
<keyword evidence="4" id="KW-0548">Nucleotidyltransferase</keyword>
<dbReference type="AlphaFoldDB" id="A0A3E2BM69"/>
<feature type="transmembrane region" description="Helical" evidence="3">
    <location>
        <begin position="291"/>
        <end position="311"/>
    </location>
</feature>